<name>A0AAJ0EUU3_9PEZI</name>
<dbReference type="RefSeq" id="XP_060426613.1">
    <property type="nucleotide sequence ID" value="XM_060575557.1"/>
</dbReference>
<keyword evidence="3" id="KW-1185">Reference proteome</keyword>
<feature type="compositionally biased region" description="Polar residues" evidence="1">
    <location>
        <begin position="50"/>
        <end position="64"/>
    </location>
</feature>
<evidence type="ECO:0000256" key="1">
    <source>
        <dbReference type="SAM" id="MobiDB-lite"/>
    </source>
</evidence>
<dbReference type="AlphaFoldDB" id="A0AAJ0EUU3"/>
<gene>
    <name evidence="2" type="ORF">BDP55DRAFT_672890</name>
</gene>
<accession>A0AAJ0EUU3</accession>
<organism evidence="2 3">
    <name type="scientific">Colletotrichum godetiae</name>
    <dbReference type="NCBI Taxonomy" id="1209918"/>
    <lineage>
        <taxon>Eukaryota</taxon>
        <taxon>Fungi</taxon>
        <taxon>Dikarya</taxon>
        <taxon>Ascomycota</taxon>
        <taxon>Pezizomycotina</taxon>
        <taxon>Sordariomycetes</taxon>
        <taxon>Hypocreomycetidae</taxon>
        <taxon>Glomerellales</taxon>
        <taxon>Glomerellaceae</taxon>
        <taxon>Colletotrichum</taxon>
        <taxon>Colletotrichum acutatum species complex</taxon>
    </lineage>
</organism>
<dbReference type="EMBL" id="JAHMHR010000037">
    <property type="protein sequence ID" value="KAK1672610.1"/>
    <property type="molecule type" value="Genomic_DNA"/>
</dbReference>
<feature type="region of interest" description="Disordered" evidence="1">
    <location>
        <begin position="27"/>
        <end position="64"/>
    </location>
</feature>
<proteinExistence type="predicted"/>
<dbReference type="GeneID" id="85460083"/>
<reference evidence="2" key="1">
    <citation type="submission" date="2021-06" db="EMBL/GenBank/DDBJ databases">
        <title>Comparative genomics, transcriptomics and evolutionary studies reveal genomic signatures of adaptation to plant cell wall in hemibiotrophic fungi.</title>
        <authorList>
            <consortium name="DOE Joint Genome Institute"/>
            <person name="Baroncelli R."/>
            <person name="Diaz J.F."/>
            <person name="Benocci T."/>
            <person name="Peng M."/>
            <person name="Battaglia E."/>
            <person name="Haridas S."/>
            <person name="Andreopoulos W."/>
            <person name="Labutti K."/>
            <person name="Pangilinan J."/>
            <person name="Floch G.L."/>
            <person name="Makela M.R."/>
            <person name="Henrissat B."/>
            <person name="Grigoriev I.V."/>
            <person name="Crouch J.A."/>
            <person name="De Vries R.P."/>
            <person name="Sukno S.A."/>
            <person name="Thon M.R."/>
        </authorList>
    </citation>
    <scope>NUCLEOTIDE SEQUENCE</scope>
    <source>
        <strain evidence="2">CBS 193.32</strain>
    </source>
</reference>
<protein>
    <submittedName>
        <fullName evidence="2">Uncharacterized protein</fullName>
    </submittedName>
</protein>
<comment type="caution">
    <text evidence="2">The sequence shown here is derived from an EMBL/GenBank/DDBJ whole genome shotgun (WGS) entry which is preliminary data.</text>
</comment>
<evidence type="ECO:0000313" key="3">
    <source>
        <dbReference type="Proteomes" id="UP001224890"/>
    </source>
</evidence>
<dbReference type="Proteomes" id="UP001224890">
    <property type="component" value="Unassembled WGS sequence"/>
</dbReference>
<evidence type="ECO:0000313" key="2">
    <source>
        <dbReference type="EMBL" id="KAK1672610.1"/>
    </source>
</evidence>
<sequence>MPLQPEPQEWSAGQRYRSYLNDPQAHLVPTYPACPESPVPDPQKPRVQPIKSSPAVQRRSSQPFTVQAPALISLSPLLKITREEQRSP</sequence>